<dbReference type="PANTHER" id="PTHR47331">
    <property type="entry name" value="PHD-TYPE DOMAIN-CONTAINING PROTEIN"/>
    <property type="match status" value="1"/>
</dbReference>
<accession>A0A8J6H8T3</accession>
<dbReference type="SUPFAM" id="SSF53098">
    <property type="entry name" value="Ribonuclease H-like"/>
    <property type="match status" value="1"/>
</dbReference>
<sequence>MGDLPVKRLEPARPFINSGLDYCGPILIKTHRGRGKQKTIKAYVCLFICLSTKAIHIELVSDLTADTFLDALKRFVSRRGTVKSIISDNATNFIKANKDLIDLHQFFQNSEISRKLVTTLSNENIQWKFIPPRTPNFGGLWEAGVKSVKYHIKRVVGETVLTYDELYTLLTRIEACLNSRPLVPMSNDPNDLTAITPGHFLIGEALTAPLEPDLIELKINRLSRHQLLERLRQHFWKRWRTEYLSYLQGRTKWQSPSPSLQPGDLVLLVEDNVPPLCWPLGRIQQGHTNVV</sequence>
<dbReference type="Pfam" id="PF00665">
    <property type="entry name" value="rve"/>
    <property type="match status" value="1"/>
</dbReference>
<dbReference type="AlphaFoldDB" id="A0A8J6H8T3"/>
<dbReference type="InterPro" id="IPR040676">
    <property type="entry name" value="DUF5641"/>
</dbReference>
<evidence type="ECO:0000313" key="2">
    <source>
        <dbReference type="EMBL" id="KAH0810214.1"/>
    </source>
</evidence>
<dbReference type="Gene3D" id="3.30.420.10">
    <property type="entry name" value="Ribonuclease H-like superfamily/Ribonuclease H"/>
    <property type="match status" value="1"/>
</dbReference>
<gene>
    <name evidence="2" type="ORF">GEV33_012577</name>
</gene>
<dbReference type="EMBL" id="JABDTM020027647">
    <property type="protein sequence ID" value="KAH0810214.1"/>
    <property type="molecule type" value="Genomic_DNA"/>
</dbReference>
<comment type="caution">
    <text evidence="2">The sequence shown here is derived from an EMBL/GenBank/DDBJ whole genome shotgun (WGS) entry which is preliminary data.</text>
</comment>
<evidence type="ECO:0000259" key="1">
    <source>
        <dbReference type="PROSITE" id="PS50994"/>
    </source>
</evidence>
<dbReference type="InterPro" id="IPR012337">
    <property type="entry name" value="RNaseH-like_sf"/>
</dbReference>
<keyword evidence="3" id="KW-1185">Reference proteome</keyword>
<organism evidence="2 3">
    <name type="scientific">Tenebrio molitor</name>
    <name type="common">Yellow mealworm beetle</name>
    <dbReference type="NCBI Taxonomy" id="7067"/>
    <lineage>
        <taxon>Eukaryota</taxon>
        <taxon>Metazoa</taxon>
        <taxon>Ecdysozoa</taxon>
        <taxon>Arthropoda</taxon>
        <taxon>Hexapoda</taxon>
        <taxon>Insecta</taxon>
        <taxon>Pterygota</taxon>
        <taxon>Neoptera</taxon>
        <taxon>Endopterygota</taxon>
        <taxon>Coleoptera</taxon>
        <taxon>Polyphaga</taxon>
        <taxon>Cucujiformia</taxon>
        <taxon>Tenebrionidae</taxon>
        <taxon>Tenebrio</taxon>
    </lineage>
</organism>
<reference evidence="2" key="1">
    <citation type="journal article" date="2020" name="J Insects Food Feed">
        <title>The yellow mealworm (Tenebrio molitor) genome: a resource for the emerging insects as food and feed industry.</title>
        <authorList>
            <person name="Eriksson T."/>
            <person name="Andere A."/>
            <person name="Kelstrup H."/>
            <person name="Emery V."/>
            <person name="Picard C."/>
        </authorList>
    </citation>
    <scope>NUCLEOTIDE SEQUENCE</scope>
    <source>
        <strain evidence="2">Stoneville</strain>
        <tissue evidence="2">Whole head</tissue>
    </source>
</reference>
<dbReference type="PROSITE" id="PS50994">
    <property type="entry name" value="INTEGRASE"/>
    <property type="match status" value="1"/>
</dbReference>
<protein>
    <recommendedName>
        <fullName evidence="1">Integrase catalytic domain-containing protein</fullName>
    </recommendedName>
</protein>
<feature type="domain" description="Integrase catalytic" evidence="1">
    <location>
        <begin position="10"/>
        <end position="205"/>
    </location>
</feature>
<dbReference type="GO" id="GO:0015074">
    <property type="term" value="P:DNA integration"/>
    <property type="evidence" value="ECO:0007669"/>
    <property type="project" value="InterPro"/>
</dbReference>
<dbReference type="InterPro" id="IPR036397">
    <property type="entry name" value="RNaseH_sf"/>
</dbReference>
<dbReference type="GO" id="GO:0003676">
    <property type="term" value="F:nucleic acid binding"/>
    <property type="evidence" value="ECO:0007669"/>
    <property type="project" value="InterPro"/>
</dbReference>
<evidence type="ECO:0000313" key="3">
    <source>
        <dbReference type="Proteomes" id="UP000719412"/>
    </source>
</evidence>
<name>A0A8J6H8T3_TENMO</name>
<dbReference type="InterPro" id="IPR001584">
    <property type="entry name" value="Integrase_cat-core"/>
</dbReference>
<dbReference type="Pfam" id="PF18701">
    <property type="entry name" value="DUF5641"/>
    <property type="match status" value="1"/>
</dbReference>
<proteinExistence type="predicted"/>
<dbReference type="Proteomes" id="UP000719412">
    <property type="component" value="Unassembled WGS sequence"/>
</dbReference>
<reference evidence="2" key="2">
    <citation type="submission" date="2021-08" db="EMBL/GenBank/DDBJ databases">
        <authorList>
            <person name="Eriksson T."/>
        </authorList>
    </citation>
    <scope>NUCLEOTIDE SEQUENCE</scope>
    <source>
        <strain evidence="2">Stoneville</strain>
        <tissue evidence="2">Whole head</tissue>
    </source>
</reference>